<accession>A0A9N8E937</accession>
<keyword evidence="1" id="KW-0732">Signal</keyword>
<proteinExistence type="predicted"/>
<evidence type="ECO:0000313" key="2">
    <source>
        <dbReference type="EMBL" id="CAB9516812.1"/>
    </source>
</evidence>
<gene>
    <name evidence="2" type="ORF">SEMRO_808_G205500.1</name>
</gene>
<dbReference type="Proteomes" id="UP001153069">
    <property type="component" value="Unassembled WGS sequence"/>
</dbReference>
<evidence type="ECO:0000256" key="1">
    <source>
        <dbReference type="SAM" id="SignalP"/>
    </source>
</evidence>
<feature type="chain" id="PRO_5040313814" evidence="1">
    <location>
        <begin position="30"/>
        <end position="382"/>
    </location>
</feature>
<dbReference type="OrthoDB" id="46933at2759"/>
<name>A0A9N8E937_9STRA</name>
<sequence length="382" mass="42406">MKEFRSRRAFTALALFLLVAGAMLLLVSEHRVSNHNKSTEPNRLVGRQLGAFGSVDRDGDRADGGSTVTVVIPTSLGSVRYVGNNGVFYSRYPMGPCMGDCDSDVMSLCIMTGMTEDCAEGLYCYDRAANDPVPFCDGGEFQAIGYDVCAWNTSLPQPASLPQLPVGAFHIKLYWEEGYYWQNETLDREWCMISNFDGYPGSGVCWYGLEESNCTASQLYIGKCLLGDERQWFTFENLGSTYSGSDDHTEVLIKTLDNRCLYRHASDVYLAPYCDPEDPLQRFFALNGTLPLNGPEPGNKFEIGQYQGYTLDNCLTNAHHPKSGEVIEFHVCEHARAHDDQTSYWELLQFPSFVGSLSNVARRRSGNGFGVLESNNDGGGFP</sequence>
<organism evidence="2 3">
    <name type="scientific">Seminavis robusta</name>
    <dbReference type="NCBI Taxonomy" id="568900"/>
    <lineage>
        <taxon>Eukaryota</taxon>
        <taxon>Sar</taxon>
        <taxon>Stramenopiles</taxon>
        <taxon>Ochrophyta</taxon>
        <taxon>Bacillariophyta</taxon>
        <taxon>Bacillariophyceae</taxon>
        <taxon>Bacillariophycidae</taxon>
        <taxon>Naviculales</taxon>
        <taxon>Naviculaceae</taxon>
        <taxon>Seminavis</taxon>
    </lineage>
</organism>
<reference evidence="2" key="1">
    <citation type="submission" date="2020-06" db="EMBL/GenBank/DDBJ databases">
        <authorList>
            <consortium name="Plant Systems Biology data submission"/>
        </authorList>
    </citation>
    <scope>NUCLEOTIDE SEQUENCE</scope>
    <source>
        <strain evidence="2">D6</strain>
    </source>
</reference>
<keyword evidence="3" id="KW-1185">Reference proteome</keyword>
<comment type="caution">
    <text evidence="2">The sequence shown here is derived from an EMBL/GenBank/DDBJ whole genome shotgun (WGS) entry which is preliminary data.</text>
</comment>
<dbReference type="EMBL" id="CAICTM010000807">
    <property type="protein sequence ID" value="CAB9516812.1"/>
    <property type="molecule type" value="Genomic_DNA"/>
</dbReference>
<protein>
    <submittedName>
        <fullName evidence="2">Uncharacterized protein</fullName>
    </submittedName>
</protein>
<dbReference type="AlphaFoldDB" id="A0A9N8E937"/>
<feature type="signal peptide" evidence="1">
    <location>
        <begin position="1"/>
        <end position="29"/>
    </location>
</feature>
<evidence type="ECO:0000313" key="3">
    <source>
        <dbReference type="Proteomes" id="UP001153069"/>
    </source>
</evidence>